<dbReference type="PROSITE" id="PS51273">
    <property type="entry name" value="GATASE_TYPE_1"/>
    <property type="match status" value="1"/>
</dbReference>
<dbReference type="GO" id="GO:0005829">
    <property type="term" value="C:cytosol"/>
    <property type="evidence" value="ECO:0007669"/>
    <property type="project" value="TreeGrafter"/>
</dbReference>
<dbReference type="InterPro" id="IPR044992">
    <property type="entry name" value="ChyE-like"/>
</dbReference>
<accession>A0A1H1YYM6</accession>
<evidence type="ECO:0000313" key="3">
    <source>
        <dbReference type="Proteomes" id="UP000243904"/>
    </source>
</evidence>
<sequence>MSFQSVEINDETVLRLPGAASAAPAPEPLLPVLIVLHQETSTPGRVGNVLRALGHRLDVRRPRFGDPLPATLDDHAGAVIFGGPMSANDPDDYVRQEIDWIAVPLREQRPFLGICLGAQMLAKQLGGRVAPHPQGRAQIGYYPIRPTAAGLSLCPDWPDHVYHWHGEGFELPAGAELLAEGSDFPVEAIQAGHAFGFQFHPDVTYAMMHRWTTRGCERLGLPGARERHHHFADRAVHDVTERAWLKRFLQGWLARAPMSLMAQAAE</sequence>
<dbReference type="Gene3D" id="3.40.50.880">
    <property type="match status" value="1"/>
</dbReference>
<dbReference type="EMBL" id="LT629750">
    <property type="protein sequence ID" value="SDT26655.1"/>
    <property type="molecule type" value="Genomic_DNA"/>
</dbReference>
<dbReference type="AlphaFoldDB" id="A0A1H1YYM6"/>
<name>A0A1H1YYM6_9BRAD</name>
<dbReference type="SUPFAM" id="SSF52317">
    <property type="entry name" value="Class I glutamine amidotransferase-like"/>
    <property type="match status" value="1"/>
</dbReference>
<evidence type="ECO:0000259" key="1">
    <source>
        <dbReference type="Pfam" id="PF00117"/>
    </source>
</evidence>
<dbReference type="InterPro" id="IPR017926">
    <property type="entry name" value="GATASE"/>
</dbReference>
<dbReference type="Proteomes" id="UP000243904">
    <property type="component" value="Chromosome I"/>
</dbReference>
<protein>
    <submittedName>
        <fullName evidence="2">GMP synthase (Glutamine-hydrolysing)</fullName>
    </submittedName>
</protein>
<gene>
    <name evidence="2" type="ORF">SAMN05444158_5102</name>
</gene>
<dbReference type="RefSeq" id="WP_146689265.1">
    <property type="nucleotide sequence ID" value="NZ_LT629750.1"/>
</dbReference>
<keyword evidence="3" id="KW-1185">Reference proteome</keyword>
<dbReference type="PANTHER" id="PTHR42695:SF5">
    <property type="entry name" value="GLUTAMINE AMIDOTRANSFERASE YLR126C-RELATED"/>
    <property type="match status" value="1"/>
</dbReference>
<feature type="domain" description="Glutamine amidotransferase" evidence="1">
    <location>
        <begin position="50"/>
        <end position="204"/>
    </location>
</feature>
<dbReference type="InterPro" id="IPR029062">
    <property type="entry name" value="Class_I_gatase-like"/>
</dbReference>
<organism evidence="2 3">
    <name type="scientific">Bradyrhizobium canariense</name>
    <dbReference type="NCBI Taxonomy" id="255045"/>
    <lineage>
        <taxon>Bacteria</taxon>
        <taxon>Pseudomonadati</taxon>
        <taxon>Pseudomonadota</taxon>
        <taxon>Alphaproteobacteria</taxon>
        <taxon>Hyphomicrobiales</taxon>
        <taxon>Nitrobacteraceae</taxon>
        <taxon>Bradyrhizobium</taxon>
    </lineage>
</organism>
<dbReference type="PANTHER" id="PTHR42695">
    <property type="entry name" value="GLUTAMINE AMIDOTRANSFERASE YLR126C-RELATED"/>
    <property type="match status" value="1"/>
</dbReference>
<dbReference type="FunFam" id="3.40.50.880:FF:000033">
    <property type="entry name" value="Glutamine amidotransferase class-I"/>
    <property type="match status" value="1"/>
</dbReference>
<dbReference type="NCBIfam" id="NF005072">
    <property type="entry name" value="PRK06490.1"/>
    <property type="match status" value="1"/>
</dbReference>
<dbReference type="CDD" id="cd01741">
    <property type="entry name" value="GATase1_1"/>
    <property type="match status" value="1"/>
</dbReference>
<dbReference type="Pfam" id="PF00117">
    <property type="entry name" value="GATase"/>
    <property type="match status" value="1"/>
</dbReference>
<evidence type="ECO:0000313" key="2">
    <source>
        <dbReference type="EMBL" id="SDT26655.1"/>
    </source>
</evidence>
<proteinExistence type="predicted"/>
<reference evidence="3" key="1">
    <citation type="submission" date="2016-10" db="EMBL/GenBank/DDBJ databases">
        <authorList>
            <person name="Varghese N."/>
            <person name="Submissions S."/>
        </authorList>
    </citation>
    <scope>NUCLEOTIDE SEQUENCE [LARGE SCALE GENOMIC DNA]</scope>
    <source>
        <strain evidence="3">GAS369</strain>
    </source>
</reference>